<sequence>MKQLKIILAMIMILSLLLLTGCSSTKKTEQSPADNQGIKITDNNAANNGSDANQGKNIQKIIVYFPDENGEKLISSNKIIDLAKSDKYTAAVQSLIDGPAAGQGIAIIPKNAKLLSVKVDNNKIASVDFNKNFRSNFSGGSTGELMLIGSIVDTLTNFPEITAVRFYVEGKPLDSLSGHMDLTMPIKRMKNVL</sequence>
<feature type="compositionally biased region" description="Low complexity" evidence="1">
    <location>
        <begin position="42"/>
        <end position="52"/>
    </location>
</feature>
<proteinExistence type="predicted"/>
<protein>
    <submittedName>
        <fullName evidence="4">Spore germination protein GerM</fullName>
    </submittedName>
</protein>
<dbReference type="RefSeq" id="WP_183860304.1">
    <property type="nucleotide sequence ID" value="NZ_JACHFH010000009.1"/>
</dbReference>
<dbReference type="Proteomes" id="UP000559117">
    <property type="component" value="Unassembled WGS sequence"/>
</dbReference>
<name>A0A840UMH9_9FIRM</name>
<feature type="region of interest" description="Disordered" evidence="1">
    <location>
        <begin position="28"/>
        <end position="52"/>
    </location>
</feature>
<feature type="chain" id="PRO_5039016376" evidence="2">
    <location>
        <begin position="21"/>
        <end position="193"/>
    </location>
</feature>
<keyword evidence="2" id="KW-0732">Signal</keyword>
<feature type="signal peptide" evidence="2">
    <location>
        <begin position="1"/>
        <end position="20"/>
    </location>
</feature>
<gene>
    <name evidence="4" type="ORF">HNR32_001022</name>
</gene>
<evidence type="ECO:0000256" key="1">
    <source>
        <dbReference type="SAM" id="MobiDB-lite"/>
    </source>
</evidence>
<accession>A0A840UMH9</accession>
<dbReference type="InterPro" id="IPR019606">
    <property type="entry name" value="GerMN"/>
</dbReference>
<dbReference type="AlphaFoldDB" id="A0A840UMH9"/>
<dbReference type="PROSITE" id="PS51257">
    <property type="entry name" value="PROKAR_LIPOPROTEIN"/>
    <property type="match status" value="1"/>
</dbReference>
<comment type="caution">
    <text evidence="4">The sequence shown here is derived from an EMBL/GenBank/DDBJ whole genome shotgun (WGS) entry which is preliminary data.</text>
</comment>
<feature type="domain" description="GerMN" evidence="3">
    <location>
        <begin position="88"/>
        <end position="177"/>
    </location>
</feature>
<keyword evidence="5" id="KW-1185">Reference proteome</keyword>
<dbReference type="SMART" id="SM00909">
    <property type="entry name" value="Germane"/>
    <property type="match status" value="1"/>
</dbReference>
<dbReference type="EMBL" id="JACHFH010000009">
    <property type="protein sequence ID" value="MBB5335888.1"/>
    <property type="molecule type" value="Genomic_DNA"/>
</dbReference>
<organism evidence="4 5">
    <name type="scientific">Pectinatus brassicae</name>
    <dbReference type="NCBI Taxonomy" id="862415"/>
    <lineage>
        <taxon>Bacteria</taxon>
        <taxon>Bacillati</taxon>
        <taxon>Bacillota</taxon>
        <taxon>Negativicutes</taxon>
        <taxon>Selenomonadales</taxon>
        <taxon>Selenomonadaceae</taxon>
        <taxon>Pectinatus</taxon>
    </lineage>
</organism>
<evidence type="ECO:0000313" key="4">
    <source>
        <dbReference type="EMBL" id="MBB5335888.1"/>
    </source>
</evidence>
<reference evidence="4 5" key="1">
    <citation type="submission" date="2020-08" db="EMBL/GenBank/DDBJ databases">
        <title>Genomic Encyclopedia of Type Strains, Phase IV (KMG-IV): sequencing the most valuable type-strain genomes for metagenomic binning, comparative biology and taxonomic classification.</title>
        <authorList>
            <person name="Goeker M."/>
        </authorList>
    </citation>
    <scope>NUCLEOTIDE SEQUENCE [LARGE SCALE GENOMIC DNA]</scope>
    <source>
        <strain evidence="4 5">DSM 24661</strain>
    </source>
</reference>
<dbReference type="Pfam" id="PF10646">
    <property type="entry name" value="Germane"/>
    <property type="match status" value="1"/>
</dbReference>
<evidence type="ECO:0000259" key="3">
    <source>
        <dbReference type="SMART" id="SM00909"/>
    </source>
</evidence>
<evidence type="ECO:0000256" key="2">
    <source>
        <dbReference type="SAM" id="SignalP"/>
    </source>
</evidence>
<evidence type="ECO:0000313" key="5">
    <source>
        <dbReference type="Proteomes" id="UP000559117"/>
    </source>
</evidence>